<sequence length="127" mass="14620">MKMNIFIASIISVVLLTTVKAENLEDHDAYMSHFVADIWLEGADVVRILWRDCAKKLVDVKDVIDHKEYFPKFVRCMKRKTLRALDRSLSTDIVPIAEGVNLVRFEMVDKTGNIMPDNFTRLMSAKC</sequence>
<accession>A0ACC0JK27</accession>
<keyword evidence="2" id="KW-1185">Reference proteome</keyword>
<proteinExistence type="predicted"/>
<dbReference type="Proteomes" id="UP001064048">
    <property type="component" value="Chromosome 4"/>
</dbReference>
<dbReference type="EMBL" id="CM046104">
    <property type="protein sequence ID" value="KAI8424419.1"/>
    <property type="molecule type" value="Genomic_DNA"/>
</dbReference>
<evidence type="ECO:0000313" key="1">
    <source>
        <dbReference type="EMBL" id="KAI8424419.1"/>
    </source>
</evidence>
<comment type="caution">
    <text evidence="1">The sequence shown here is derived from an EMBL/GenBank/DDBJ whole genome shotgun (WGS) entry which is preliminary data.</text>
</comment>
<gene>
    <name evidence="1" type="ORF">MSG28_002921</name>
</gene>
<name>A0ACC0JK27_CHOFU</name>
<reference evidence="1 2" key="1">
    <citation type="journal article" date="2022" name="Genome Biol. Evol.">
        <title>The Spruce Budworm Genome: Reconstructing the Evolutionary History of Antifreeze Proteins.</title>
        <authorList>
            <person name="Beliveau C."/>
            <person name="Gagne P."/>
            <person name="Picq S."/>
            <person name="Vernygora O."/>
            <person name="Keeling C.I."/>
            <person name="Pinkney K."/>
            <person name="Doucet D."/>
            <person name="Wen F."/>
            <person name="Johnston J.S."/>
            <person name="Maaroufi H."/>
            <person name="Boyle B."/>
            <person name="Laroche J."/>
            <person name="Dewar K."/>
            <person name="Juretic N."/>
            <person name="Blackburn G."/>
            <person name="Nisole A."/>
            <person name="Brunet B."/>
            <person name="Brandao M."/>
            <person name="Lumley L."/>
            <person name="Duan J."/>
            <person name="Quan G."/>
            <person name="Lucarotti C.J."/>
            <person name="Roe A.D."/>
            <person name="Sperling F.A.H."/>
            <person name="Levesque R.C."/>
            <person name="Cusson M."/>
        </authorList>
    </citation>
    <scope>NUCLEOTIDE SEQUENCE [LARGE SCALE GENOMIC DNA]</scope>
    <source>
        <strain evidence="1">Glfc:IPQL:Cfum</strain>
    </source>
</reference>
<organism evidence="1 2">
    <name type="scientific">Choristoneura fumiferana</name>
    <name type="common">Spruce budworm moth</name>
    <name type="synonym">Archips fumiferana</name>
    <dbReference type="NCBI Taxonomy" id="7141"/>
    <lineage>
        <taxon>Eukaryota</taxon>
        <taxon>Metazoa</taxon>
        <taxon>Ecdysozoa</taxon>
        <taxon>Arthropoda</taxon>
        <taxon>Hexapoda</taxon>
        <taxon>Insecta</taxon>
        <taxon>Pterygota</taxon>
        <taxon>Neoptera</taxon>
        <taxon>Endopterygota</taxon>
        <taxon>Lepidoptera</taxon>
        <taxon>Glossata</taxon>
        <taxon>Ditrysia</taxon>
        <taxon>Tortricoidea</taxon>
        <taxon>Tortricidae</taxon>
        <taxon>Tortricinae</taxon>
        <taxon>Choristoneura</taxon>
    </lineage>
</organism>
<protein>
    <submittedName>
        <fullName evidence="1">Uncharacterized protein</fullName>
    </submittedName>
</protein>
<evidence type="ECO:0000313" key="2">
    <source>
        <dbReference type="Proteomes" id="UP001064048"/>
    </source>
</evidence>